<dbReference type="PANTHER" id="PTHR24224:SF6">
    <property type="entry name" value="CARDIOACCELERATORY PEPTIDE RECEPTOR-RELATED"/>
    <property type="match status" value="1"/>
</dbReference>
<feature type="domain" description="G-protein coupled receptors family 1 profile" evidence="6">
    <location>
        <begin position="1"/>
        <end position="157"/>
    </location>
</feature>
<protein>
    <recommendedName>
        <fullName evidence="6">G-protein coupled receptors family 1 profile domain-containing protein</fullName>
    </recommendedName>
</protein>
<feature type="transmembrane region" description="Helical" evidence="5">
    <location>
        <begin position="47"/>
        <end position="65"/>
    </location>
</feature>
<dbReference type="Pfam" id="PF00001">
    <property type="entry name" value="7tm_1"/>
    <property type="match status" value="1"/>
</dbReference>
<dbReference type="PROSITE" id="PS50262">
    <property type="entry name" value="G_PROTEIN_RECEP_F1_2"/>
    <property type="match status" value="1"/>
</dbReference>
<sequence length="157" mass="17310">MLMLHMCAADLLFALITMVPTMAMTATVPAICRPLASMKSNAYKRPAFYASIAWALALLFSTPQFALFTKSDGDCVGAYTSPYQYAIYVVVFNSVVWLLPSALAGYLYYRVCKAVWQSTSFGSNFQTNGKTGQMAFSSAGMQVHHKGSSLLFLEFQY</sequence>
<evidence type="ECO:0000256" key="3">
    <source>
        <dbReference type="ARBA" id="ARBA00022989"/>
    </source>
</evidence>
<name>A0A3P7LKJ6_STRVU</name>
<keyword evidence="8" id="KW-1185">Reference proteome</keyword>
<dbReference type="GO" id="GO:0016020">
    <property type="term" value="C:membrane"/>
    <property type="evidence" value="ECO:0007669"/>
    <property type="project" value="UniProtKB-SubCell"/>
</dbReference>
<dbReference type="InterPro" id="IPR052665">
    <property type="entry name" value="Neuropeptide-GPCR"/>
</dbReference>
<evidence type="ECO:0000313" key="7">
    <source>
        <dbReference type="EMBL" id="VDM83125.1"/>
    </source>
</evidence>
<keyword evidence="3 5" id="KW-1133">Transmembrane helix</keyword>
<keyword evidence="2 5" id="KW-0812">Transmembrane</keyword>
<evidence type="ECO:0000256" key="4">
    <source>
        <dbReference type="ARBA" id="ARBA00023136"/>
    </source>
</evidence>
<dbReference type="OrthoDB" id="5987909at2759"/>
<organism evidence="7 8">
    <name type="scientific">Strongylus vulgaris</name>
    <name type="common">Blood worm</name>
    <dbReference type="NCBI Taxonomy" id="40348"/>
    <lineage>
        <taxon>Eukaryota</taxon>
        <taxon>Metazoa</taxon>
        <taxon>Ecdysozoa</taxon>
        <taxon>Nematoda</taxon>
        <taxon>Chromadorea</taxon>
        <taxon>Rhabditida</taxon>
        <taxon>Rhabditina</taxon>
        <taxon>Rhabditomorpha</taxon>
        <taxon>Strongyloidea</taxon>
        <taxon>Strongylidae</taxon>
        <taxon>Strongylus</taxon>
    </lineage>
</organism>
<feature type="transmembrane region" description="Helical" evidence="5">
    <location>
        <begin position="12"/>
        <end position="35"/>
    </location>
</feature>
<dbReference type="InterPro" id="IPR000276">
    <property type="entry name" value="GPCR_Rhodpsn"/>
</dbReference>
<accession>A0A3P7LKJ6</accession>
<dbReference type="EMBL" id="UYYB01121226">
    <property type="protein sequence ID" value="VDM83125.1"/>
    <property type="molecule type" value="Genomic_DNA"/>
</dbReference>
<gene>
    <name evidence="7" type="ORF">SVUK_LOCUS18123</name>
</gene>
<evidence type="ECO:0000256" key="2">
    <source>
        <dbReference type="ARBA" id="ARBA00022692"/>
    </source>
</evidence>
<feature type="transmembrane region" description="Helical" evidence="5">
    <location>
        <begin position="85"/>
        <end position="109"/>
    </location>
</feature>
<dbReference type="InterPro" id="IPR017452">
    <property type="entry name" value="GPCR_Rhodpsn_7TM"/>
</dbReference>
<dbReference type="AlphaFoldDB" id="A0A3P7LKJ6"/>
<dbReference type="SUPFAM" id="SSF81321">
    <property type="entry name" value="Family A G protein-coupled receptor-like"/>
    <property type="match status" value="1"/>
</dbReference>
<evidence type="ECO:0000259" key="6">
    <source>
        <dbReference type="PROSITE" id="PS50262"/>
    </source>
</evidence>
<dbReference type="PANTHER" id="PTHR24224">
    <property type="entry name" value="CARDIOACCELERATORY PEPTIDE RECEPTOR-RELATED"/>
    <property type="match status" value="1"/>
</dbReference>
<evidence type="ECO:0000256" key="5">
    <source>
        <dbReference type="SAM" id="Phobius"/>
    </source>
</evidence>
<evidence type="ECO:0000256" key="1">
    <source>
        <dbReference type="ARBA" id="ARBA00004370"/>
    </source>
</evidence>
<comment type="subcellular location">
    <subcellularLocation>
        <location evidence="1">Membrane</location>
    </subcellularLocation>
</comment>
<keyword evidence="4 5" id="KW-0472">Membrane</keyword>
<evidence type="ECO:0000313" key="8">
    <source>
        <dbReference type="Proteomes" id="UP000270094"/>
    </source>
</evidence>
<dbReference type="Gene3D" id="1.20.1070.10">
    <property type="entry name" value="Rhodopsin 7-helix transmembrane proteins"/>
    <property type="match status" value="1"/>
</dbReference>
<reference evidence="7 8" key="1">
    <citation type="submission" date="2018-11" db="EMBL/GenBank/DDBJ databases">
        <authorList>
            <consortium name="Pathogen Informatics"/>
        </authorList>
    </citation>
    <scope>NUCLEOTIDE SEQUENCE [LARGE SCALE GENOMIC DNA]</scope>
</reference>
<proteinExistence type="predicted"/>
<dbReference type="GO" id="GO:0004930">
    <property type="term" value="F:G protein-coupled receptor activity"/>
    <property type="evidence" value="ECO:0007669"/>
    <property type="project" value="InterPro"/>
</dbReference>
<dbReference type="Proteomes" id="UP000270094">
    <property type="component" value="Unassembled WGS sequence"/>
</dbReference>